<dbReference type="EMBL" id="JACHNG010000002">
    <property type="protein sequence ID" value="MBB4788971.1"/>
    <property type="molecule type" value="Genomic_DNA"/>
</dbReference>
<name>A0ABR6M3T0_9ACTN</name>
<dbReference type="PANTHER" id="PTHR46796">
    <property type="entry name" value="HTH-TYPE TRANSCRIPTIONAL ACTIVATOR RHAS-RELATED"/>
    <property type="match status" value="1"/>
</dbReference>
<proteinExistence type="predicted"/>
<keyword evidence="2" id="KW-0238">DNA-binding</keyword>
<evidence type="ECO:0000256" key="2">
    <source>
        <dbReference type="ARBA" id="ARBA00023125"/>
    </source>
</evidence>
<keyword evidence="3" id="KW-0804">Transcription</keyword>
<dbReference type="RefSeq" id="WP_020873353.1">
    <property type="nucleotide sequence ID" value="NZ_JACHNG010000002.1"/>
</dbReference>
<dbReference type="InterPro" id="IPR018060">
    <property type="entry name" value="HTH_AraC"/>
</dbReference>
<evidence type="ECO:0000256" key="1">
    <source>
        <dbReference type="ARBA" id="ARBA00023015"/>
    </source>
</evidence>
<dbReference type="InterPro" id="IPR050204">
    <property type="entry name" value="AraC_XylS_family_regulators"/>
</dbReference>
<dbReference type="PANTHER" id="PTHR46796:SF6">
    <property type="entry name" value="ARAC SUBFAMILY"/>
    <property type="match status" value="1"/>
</dbReference>
<feature type="domain" description="HTH araC/xylS-type" evidence="4">
    <location>
        <begin position="212"/>
        <end position="310"/>
    </location>
</feature>
<dbReference type="Pfam" id="PF12833">
    <property type="entry name" value="HTH_18"/>
    <property type="match status" value="1"/>
</dbReference>
<dbReference type="PROSITE" id="PS01124">
    <property type="entry name" value="HTH_ARAC_FAMILY_2"/>
    <property type="match status" value="1"/>
</dbReference>
<organism evidence="5 6">
    <name type="scientific">Streptomyces rapamycinicus</name>
    <dbReference type="NCBI Taxonomy" id="1226757"/>
    <lineage>
        <taxon>Bacteria</taxon>
        <taxon>Bacillati</taxon>
        <taxon>Actinomycetota</taxon>
        <taxon>Actinomycetes</taxon>
        <taxon>Kitasatosporales</taxon>
        <taxon>Streptomycetaceae</taxon>
        <taxon>Streptomyces</taxon>
        <taxon>Streptomyces violaceusniger group</taxon>
    </lineage>
</organism>
<protein>
    <submittedName>
        <fullName evidence="5">AraC family transcriptional regulator</fullName>
    </submittedName>
</protein>
<dbReference type="Gene3D" id="1.10.10.60">
    <property type="entry name" value="Homeodomain-like"/>
    <property type="match status" value="2"/>
</dbReference>
<evidence type="ECO:0000313" key="5">
    <source>
        <dbReference type="EMBL" id="MBB4788971.1"/>
    </source>
</evidence>
<comment type="caution">
    <text evidence="5">The sequence shown here is derived from an EMBL/GenBank/DDBJ whole genome shotgun (WGS) entry which is preliminary data.</text>
</comment>
<keyword evidence="6" id="KW-1185">Reference proteome</keyword>
<keyword evidence="1" id="KW-0805">Transcription regulation</keyword>
<accession>A0ABR6M3T0</accession>
<reference evidence="5 6" key="1">
    <citation type="submission" date="2020-08" db="EMBL/GenBank/DDBJ databases">
        <title>Sequencing the genomes of 1000 actinobacteria strains.</title>
        <authorList>
            <person name="Klenk H.-P."/>
        </authorList>
    </citation>
    <scope>NUCLEOTIDE SEQUENCE [LARGE SCALE GENOMIC DNA]</scope>
    <source>
        <strain evidence="5 6">DSM 41530</strain>
    </source>
</reference>
<evidence type="ECO:0000256" key="3">
    <source>
        <dbReference type="ARBA" id="ARBA00023163"/>
    </source>
</evidence>
<gene>
    <name evidence="5" type="ORF">BJY27_010018</name>
</gene>
<dbReference type="SUPFAM" id="SSF46689">
    <property type="entry name" value="Homeodomain-like"/>
    <property type="match status" value="2"/>
</dbReference>
<dbReference type="InterPro" id="IPR009057">
    <property type="entry name" value="Homeodomain-like_sf"/>
</dbReference>
<sequence>MDTPRLTTVVAMLDAVCDAPDFDLEPYTGFDANPYVERTFNSWDGLGWRSLLLQRFDHTARVERVALPATDDLHLVLTVAGDAAMETCTGGRWRQRHWTPGQLDMAVPGVASVRRYRSVVPMRTVQVHIPRVTVARTVEQLGGERVDYERMAAAVASGDPLVEHTMRSLDAAREVDDLYAESAATFLAVHVLTHGVRPPQADRPGAAGPWVHKAVAMMRDRLGGPLTVAEMAAGAGFSVYHFIRAFRDATGQTPHRYLTRLRIEEAQRLLRADGLSVAQVATRCGFGSPGSLSTAFLRHTGVRPSAYRNR</sequence>
<evidence type="ECO:0000259" key="4">
    <source>
        <dbReference type="PROSITE" id="PS01124"/>
    </source>
</evidence>
<dbReference type="SMART" id="SM00342">
    <property type="entry name" value="HTH_ARAC"/>
    <property type="match status" value="1"/>
</dbReference>
<dbReference type="Proteomes" id="UP000530530">
    <property type="component" value="Unassembled WGS sequence"/>
</dbReference>
<evidence type="ECO:0000313" key="6">
    <source>
        <dbReference type="Proteomes" id="UP000530530"/>
    </source>
</evidence>